<protein>
    <recommendedName>
        <fullName evidence="2">Retrotransposon gag domain-containing protein</fullName>
    </recommendedName>
</protein>
<dbReference type="PANTHER" id="PTHR15503:SF22">
    <property type="entry name" value="TRANSPOSON TY3-I GAG POLYPROTEIN"/>
    <property type="match status" value="1"/>
</dbReference>
<evidence type="ECO:0000313" key="3">
    <source>
        <dbReference type="EMBL" id="KAJ1100201.1"/>
    </source>
</evidence>
<evidence type="ECO:0000256" key="1">
    <source>
        <dbReference type="SAM" id="MobiDB-lite"/>
    </source>
</evidence>
<dbReference type="Pfam" id="PF03732">
    <property type="entry name" value="Retrotrans_gag"/>
    <property type="match status" value="1"/>
</dbReference>
<organism evidence="3 4">
    <name type="scientific">Pleurodeles waltl</name>
    <name type="common">Iberian ribbed newt</name>
    <dbReference type="NCBI Taxonomy" id="8319"/>
    <lineage>
        <taxon>Eukaryota</taxon>
        <taxon>Metazoa</taxon>
        <taxon>Chordata</taxon>
        <taxon>Craniata</taxon>
        <taxon>Vertebrata</taxon>
        <taxon>Euteleostomi</taxon>
        <taxon>Amphibia</taxon>
        <taxon>Batrachia</taxon>
        <taxon>Caudata</taxon>
        <taxon>Salamandroidea</taxon>
        <taxon>Salamandridae</taxon>
        <taxon>Pleurodelinae</taxon>
        <taxon>Pleurodeles</taxon>
    </lineage>
</organism>
<gene>
    <name evidence="3" type="ORF">NDU88_005288</name>
</gene>
<keyword evidence="4" id="KW-1185">Reference proteome</keyword>
<feature type="region of interest" description="Disordered" evidence="1">
    <location>
        <begin position="76"/>
        <end position="99"/>
    </location>
</feature>
<sequence length="270" mass="30478">MDYSMGTFIGLGQSLPANQDAPSLLDLTRALVGLQKEVLSLKQGNLELHAELQQYKPQDTPWGRVKLKQRSSVLQAPRFDPSNHVPRPDSGPTTSTTQPMQVMVTTPTPVPLAPPERFFGDSAKFNIFLNQCQLQFLCRAAAFPNDAAKVAFIISYLGGNAANWSIPLVDPILYDFNRFKEALRKLFAKHLFVQASDNELLNLHQENKNLLSYITSFNRLLAETERPEEKRTSLFYHGLQDDLKDVLAQIVQPPTSVPSSFTWWYDWITA</sequence>
<dbReference type="Proteomes" id="UP001066276">
    <property type="component" value="Chromosome 10"/>
</dbReference>
<comment type="caution">
    <text evidence="3">The sequence shown here is derived from an EMBL/GenBank/DDBJ whole genome shotgun (WGS) entry which is preliminary data.</text>
</comment>
<name>A0AAV7M8U9_PLEWA</name>
<proteinExistence type="predicted"/>
<reference evidence="3" key="1">
    <citation type="journal article" date="2022" name="bioRxiv">
        <title>Sequencing and chromosome-scale assembly of the giantPleurodeles waltlgenome.</title>
        <authorList>
            <person name="Brown T."/>
            <person name="Elewa A."/>
            <person name="Iarovenko S."/>
            <person name="Subramanian E."/>
            <person name="Araus A.J."/>
            <person name="Petzold A."/>
            <person name="Susuki M."/>
            <person name="Suzuki K.-i.T."/>
            <person name="Hayashi T."/>
            <person name="Toyoda A."/>
            <person name="Oliveira C."/>
            <person name="Osipova E."/>
            <person name="Leigh N.D."/>
            <person name="Simon A."/>
            <person name="Yun M.H."/>
        </authorList>
    </citation>
    <scope>NUCLEOTIDE SEQUENCE</scope>
    <source>
        <strain evidence="3">20211129_DDA</strain>
        <tissue evidence="3">Liver</tissue>
    </source>
</reference>
<dbReference type="InterPro" id="IPR032567">
    <property type="entry name" value="RTL1-rel"/>
</dbReference>
<dbReference type="EMBL" id="JANPWB010000014">
    <property type="protein sequence ID" value="KAJ1100201.1"/>
    <property type="molecule type" value="Genomic_DNA"/>
</dbReference>
<accession>A0AAV7M8U9</accession>
<feature type="domain" description="Retrotransposon gag" evidence="2">
    <location>
        <begin position="152"/>
        <end position="240"/>
    </location>
</feature>
<dbReference type="AlphaFoldDB" id="A0AAV7M8U9"/>
<evidence type="ECO:0000313" key="4">
    <source>
        <dbReference type="Proteomes" id="UP001066276"/>
    </source>
</evidence>
<dbReference type="InterPro" id="IPR005162">
    <property type="entry name" value="Retrotrans_gag_dom"/>
</dbReference>
<evidence type="ECO:0000259" key="2">
    <source>
        <dbReference type="Pfam" id="PF03732"/>
    </source>
</evidence>
<dbReference type="PANTHER" id="PTHR15503">
    <property type="entry name" value="LDOC1 RELATED"/>
    <property type="match status" value="1"/>
</dbReference>